<dbReference type="Pfam" id="PF02785">
    <property type="entry name" value="Biotin_carb_C"/>
    <property type="match status" value="1"/>
</dbReference>
<evidence type="ECO:0000256" key="6">
    <source>
        <dbReference type="ARBA" id="ARBA00023267"/>
    </source>
</evidence>
<organism evidence="11 12">
    <name type="scientific">Papiliotrema laurentii</name>
    <name type="common">Cryptococcus laurentii</name>
    <dbReference type="NCBI Taxonomy" id="5418"/>
    <lineage>
        <taxon>Eukaryota</taxon>
        <taxon>Fungi</taxon>
        <taxon>Dikarya</taxon>
        <taxon>Basidiomycota</taxon>
        <taxon>Agaricomycotina</taxon>
        <taxon>Tremellomycetes</taxon>
        <taxon>Tremellales</taxon>
        <taxon>Rhynchogastremaceae</taxon>
        <taxon>Papiliotrema</taxon>
    </lineage>
</organism>
<dbReference type="Pfam" id="PF00289">
    <property type="entry name" value="Biotin_carb_N"/>
    <property type="match status" value="1"/>
</dbReference>
<dbReference type="InterPro" id="IPR003833">
    <property type="entry name" value="CT_C_D"/>
</dbReference>
<dbReference type="Gene3D" id="3.30.1360.40">
    <property type="match status" value="1"/>
</dbReference>
<dbReference type="InterPro" id="IPR005482">
    <property type="entry name" value="Biotin_COase_C"/>
</dbReference>
<dbReference type="SMART" id="SM00878">
    <property type="entry name" value="Biotin_carb_C"/>
    <property type="match status" value="1"/>
</dbReference>
<dbReference type="SUPFAM" id="SSF160467">
    <property type="entry name" value="PH0987 N-terminal domain-like"/>
    <property type="match status" value="1"/>
</dbReference>
<dbReference type="InterPro" id="IPR001882">
    <property type="entry name" value="Biotin_BS"/>
</dbReference>
<dbReference type="GO" id="GO:0016787">
    <property type="term" value="F:hydrolase activity"/>
    <property type="evidence" value="ECO:0007669"/>
    <property type="project" value="UniProtKB-KW"/>
</dbReference>
<keyword evidence="4 11" id="KW-0378">Hydrolase</keyword>
<dbReference type="InterPro" id="IPR011761">
    <property type="entry name" value="ATP-grasp"/>
</dbReference>
<evidence type="ECO:0000259" key="10">
    <source>
        <dbReference type="PROSITE" id="PS50979"/>
    </source>
</evidence>
<dbReference type="Pfam" id="PF02682">
    <property type="entry name" value="CT_C_D"/>
    <property type="match status" value="1"/>
</dbReference>
<dbReference type="Pfam" id="PF02786">
    <property type="entry name" value="CPSase_L_D2"/>
    <property type="match status" value="1"/>
</dbReference>
<dbReference type="Pfam" id="PF02626">
    <property type="entry name" value="CT_A_B"/>
    <property type="match status" value="1"/>
</dbReference>
<dbReference type="InterPro" id="IPR011054">
    <property type="entry name" value="Rudment_hybrid_motif"/>
</dbReference>
<dbReference type="InterPro" id="IPR050856">
    <property type="entry name" value="Biotin_carboxylase_complex"/>
</dbReference>
<dbReference type="AlphaFoldDB" id="A0AAD9CXH7"/>
<evidence type="ECO:0000256" key="3">
    <source>
        <dbReference type="ARBA" id="ARBA00022741"/>
    </source>
</evidence>
<feature type="domain" description="Biotin carboxylation" evidence="10">
    <location>
        <begin position="8"/>
        <end position="464"/>
    </location>
</feature>
<dbReference type="PANTHER" id="PTHR18866:SF128">
    <property type="entry name" value="UREA AMIDOLYASE"/>
    <property type="match status" value="1"/>
</dbReference>
<dbReference type="Gene3D" id="2.40.50.100">
    <property type="match status" value="1"/>
</dbReference>
<dbReference type="Gene3D" id="3.30.470.20">
    <property type="entry name" value="ATP-grasp fold, B domain"/>
    <property type="match status" value="1"/>
</dbReference>
<dbReference type="SMART" id="SM00796">
    <property type="entry name" value="AHS1"/>
    <property type="match status" value="1"/>
</dbReference>
<dbReference type="Pfam" id="PF00364">
    <property type="entry name" value="Biotin_lipoyl"/>
    <property type="match status" value="1"/>
</dbReference>
<dbReference type="PROSITE" id="PS00866">
    <property type="entry name" value="CPSASE_1"/>
    <property type="match status" value="1"/>
</dbReference>
<dbReference type="NCBIfam" id="TIGR00724">
    <property type="entry name" value="urea_amlyse_rel"/>
    <property type="match status" value="1"/>
</dbReference>
<dbReference type="SUPFAM" id="SSF50891">
    <property type="entry name" value="Cyclophilin-like"/>
    <property type="match status" value="2"/>
</dbReference>
<reference evidence="11" key="1">
    <citation type="submission" date="2023-02" db="EMBL/GenBank/DDBJ databases">
        <title>Identification and recombinant expression of a fungal hydrolase from Papiliotrema laurentii that hydrolyzes apple cutin and clears colloidal polyester polyurethane.</title>
        <authorList>
            <consortium name="DOE Joint Genome Institute"/>
            <person name="Roman V.A."/>
            <person name="Bojanowski C."/>
            <person name="Crable B.R."/>
            <person name="Wagner D.N."/>
            <person name="Hung C.S."/>
            <person name="Nadeau L.J."/>
            <person name="Schratz L."/>
            <person name="Haridas S."/>
            <person name="Pangilinan J."/>
            <person name="Lipzen A."/>
            <person name="Na H."/>
            <person name="Yan M."/>
            <person name="Ng V."/>
            <person name="Grigoriev I.V."/>
            <person name="Spatafora J.W."/>
            <person name="Barlow D."/>
            <person name="Biffinger J."/>
            <person name="Kelley-Loughnane N."/>
            <person name="Varaljay V.A."/>
            <person name="Crookes-Goodson W.J."/>
        </authorList>
    </citation>
    <scope>NUCLEOTIDE SEQUENCE</scope>
    <source>
        <strain evidence="11">5307AH</strain>
    </source>
</reference>
<evidence type="ECO:0000256" key="7">
    <source>
        <dbReference type="PROSITE-ProRule" id="PRU00409"/>
    </source>
</evidence>
<dbReference type="Proteomes" id="UP001182556">
    <property type="component" value="Unassembled WGS sequence"/>
</dbReference>
<feature type="domain" description="ATP-grasp" evidence="9">
    <location>
        <begin position="126"/>
        <end position="325"/>
    </location>
</feature>
<dbReference type="InterPro" id="IPR003778">
    <property type="entry name" value="CT_A_B"/>
</dbReference>
<dbReference type="SUPFAM" id="SSF56059">
    <property type="entry name" value="Glutathione synthetase ATP-binding domain-like"/>
    <property type="match status" value="1"/>
</dbReference>
<keyword evidence="6" id="KW-0092">Biotin</keyword>
<dbReference type="InterPro" id="IPR005481">
    <property type="entry name" value="BC-like_N"/>
</dbReference>
<dbReference type="PROSITE" id="PS50968">
    <property type="entry name" value="BIOTINYL_LIPOYL"/>
    <property type="match status" value="1"/>
</dbReference>
<evidence type="ECO:0000259" key="8">
    <source>
        <dbReference type="PROSITE" id="PS50968"/>
    </source>
</evidence>
<accession>A0AAD9CXH7</accession>
<dbReference type="GO" id="GO:0046872">
    <property type="term" value="F:metal ion binding"/>
    <property type="evidence" value="ECO:0007669"/>
    <property type="project" value="InterPro"/>
</dbReference>
<protein>
    <submittedName>
        <fullName evidence="11">Allophanate hydrolase subunit 2-domain-containing protein</fullName>
    </submittedName>
</protein>
<evidence type="ECO:0000256" key="2">
    <source>
        <dbReference type="ARBA" id="ARBA00022598"/>
    </source>
</evidence>
<dbReference type="CDD" id="cd06850">
    <property type="entry name" value="biotinyl_domain"/>
    <property type="match status" value="1"/>
</dbReference>
<gene>
    <name evidence="11" type="ORF">DB88DRAFT_488439</name>
</gene>
<dbReference type="InterPro" id="IPR016185">
    <property type="entry name" value="PreATP-grasp_dom_sf"/>
</dbReference>
<dbReference type="Gene3D" id="2.40.100.10">
    <property type="entry name" value="Cyclophilin-like"/>
    <property type="match status" value="2"/>
</dbReference>
<dbReference type="EMBL" id="JAODAN010000005">
    <property type="protein sequence ID" value="KAK1923911.1"/>
    <property type="molecule type" value="Genomic_DNA"/>
</dbReference>
<dbReference type="PROSITE" id="PS50975">
    <property type="entry name" value="ATP_GRASP"/>
    <property type="match status" value="1"/>
</dbReference>
<evidence type="ECO:0000256" key="5">
    <source>
        <dbReference type="ARBA" id="ARBA00022840"/>
    </source>
</evidence>
<dbReference type="SUPFAM" id="SSF51246">
    <property type="entry name" value="Rudiment single hybrid motif"/>
    <property type="match status" value="1"/>
</dbReference>
<name>A0AAD9CXH7_PAPLA</name>
<evidence type="ECO:0000256" key="4">
    <source>
        <dbReference type="ARBA" id="ARBA00022801"/>
    </source>
</evidence>
<dbReference type="InterPro" id="IPR000089">
    <property type="entry name" value="Biotin_lipoyl"/>
</dbReference>
<dbReference type="PROSITE" id="PS00188">
    <property type="entry name" value="BIOTIN"/>
    <property type="match status" value="1"/>
</dbReference>
<keyword evidence="2" id="KW-0436">Ligase</keyword>
<dbReference type="InterPro" id="IPR005479">
    <property type="entry name" value="CPAse_ATP-bd"/>
</dbReference>
<keyword evidence="3 7" id="KW-0547">Nucleotide-binding</keyword>
<evidence type="ECO:0000259" key="9">
    <source>
        <dbReference type="PROSITE" id="PS50975"/>
    </source>
</evidence>
<keyword evidence="5 7" id="KW-0067">ATP-binding</keyword>
<dbReference type="SUPFAM" id="SSF51230">
    <property type="entry name" value="Single hybrid motif"/>
    <property type="match status" value="1"/>
</dbReference>
<dbReference type="FunFam" id="3.30.1490.20:FF:000003">
    <property type="entry name" value="acetyl-CoA carboxylase isoform X1"/>
    <property type="match status" value="1"/>
</dbReference>
<dbReference type="InterPro" id="IPR011764">
    <property type="entry name" value="Biotin_carboxylation_dom"/>
</dbReference>
<dbReference type="GO" id="GO:0016874">
    <property type="term" value="F:ligase activity"/>
    <property type="evidence" value="ECO:0007669"/>
    <property type="project" value="UniProtKB-KW"/>
</dbReference>
<dbReference type="PROSITE" id="PS00867">
    <property type="entry name" value="CPSASE_2"/>
    <property type="match status" value="1"/>
</dbReference>
<dbReference type="PANTHER" id="PTHR18866">
    <property type="entry name" value="CARBOXYLASE:PYRUVATE/ACETYL-COA/PROPIONYL-COA CARBOXYLASE"/>
    <property type="match status" value="1"/>
</dbReference>
<comment type="caution">
    <text evidence="11">The sequence shown here is derived from an EMBL/GenBank/DDBJ whole genome shotgun (WGS) entry which is preliminary data.</text>
</comment>
<comment type="cofactor">
    <cofactor evidence="1">
        <name>biotin</name>
        <dbReference type="ChEBI" id="CHEBI:57586"/>
    </cofactor>
</comment>
<evidence type="ECO:0000313" key="11">
    <source>
        <dbReference type="EMBL" id="KAK1923911.1"/>
    </source>
</evidence>
<sequence>MLIDGFTHIKKVLIANRGEIACRIIKSCKELGLTSVCIYTGADRTSAHVRLADEVWLLPGADQSAYIQQEDVLAIALKSGAHAVIPGYGFLSENDDFAEKVERAGLTWVGPSSRVITQFGLKHTARELAVKSGVPVIQGTDLLSSAQEALEAAERIGYPVMLKATAGGGGMGLQICWEASAIEEAFRSVEARGAALFKNTSMFMEKYVARSRHVEVQVFGNGMGGAVHFGERECSIQRRHQKVVEECPSPFVENRPGMREKLTSCAVALAGNVSYSSAGTVEFLVDDSTGDFYFLEMNTRLQVEHGITEMCYDVDLVSLMLQQAEMQARGKGGLPIDSMSALQKGSPRGYAIEARVYAEIPTRNFAPSPGLLQHIQWHDAPGVRIDTWITSGTNISPYYDPMIAKVIVWDASTHDAAVDKMLDTLRLSKVQGCPTNFQYLAAIVESESFRRGDTTTAFLTSEGFKFSPTTVDVLSGGAYTTIQDLPARRGIGNGVPESGPLDPVSFRLANILVGNDEGTEGLEMTLSGPELLFHAPAVIAVTGGLVDVQISGEVVETNSRLLVPGGATVKIGMVTKGCRAYLAVRGGFPAVPSYLGSKSTTTTLKLGGYQGRQLVANDCLELDCRTAEWAGEYRSISIPAAARLDNLWTSDWDLYTMPGPHDEPEFTTEEDRKVLYETTWKISHNATRSGYRLKGPCLKWAREDGGEGGSHPANVIDEPYPYGGLNWNGDDPVILPLDAPMAGGLATTSTIVRADFWRLGQCRPGDSLRFKRISWDSARMLRQRTEDYLNAARRYIESGKGTVELIDTRLPEEWTETILHRIPGRVEVVFRQSGDSYLHVTYGPMTASASTRAHIQHRVEKLKKEADIIAVIAATRSYSVQFDSLKITQSEMLQRLVELEHSLGDSHQRIAGRLFKFPILLDDPLAKQAIDEYMTKIRDSAVYLPDNMTYIAKANGVADPNVAKRSILACRQLVTEVSFLAGTPLMLPLDPRLVYVAQKYNPVRPFTAEGTVGIGGPLGVIYPLDAPGGYQLWGRTLTPWDAFATRPGFTDPWLLKDFDQIQYFEVDQAEFERIYDQYKAGRYEFEVEDTFFDPTSYEEFLQSIRQEAEDFVAKRDAAGKAVTQEERLLLEAWRASQQSDDGVAANGPLEEGGQSVVAPMTSSVWKIKVKAGDVVKEGDVLVILEAMKMEIPVRADSAADGRSVRTISVKSGSLLDPGQTILTLA</sequence>
<dbReference type="GO" id="GO:0005524">
    <property type="term" value="F:ATP binding"/>
    <property type="evidence" value="ECO:0007669"/>
    <property type="project" value="UniProtKB-UniRule"/>
</dbReference>
<keyword evidence="12" id="KW-1185">Reference proteome</keyword>
<proteinExistence type="predicted"/>
<dbReference type="SUPFAM" id="SSF52440">
    <property type="entry name" value="PreATP-grasp domain"/>
    <property type="match status" value="1"/>
</dbReference>
<evidence type="ECO:0000256" key="1">
    <source>
        <dbReference type="ARBA" id="ARBA00001953"/>
    </source>
</evidence>
<dbReference type="InterPro" id="IPR011053">
    <property type="entry name" value="Single_hybrid_motif"/>
</dbReference>
<dbReference type="PROSITE" id="PS50979">
    <property type="entry name" value="BC"/>
    <property type="match status" value="1"/>
</dbReference>
<dbReference type="SMART" id="SM00797">
    <property type="entry name" value="AHS2"/>
    <property type="match status" value="1"/>
</dbReference>
<dbReference type="InterPro" id="IPR029000">
    <property type="entry name" value="Cyclophilin-like_dom_sf"/>
</dbReference>
<evidence type="ECO:0000313" key="12">
    <source>
        <dbReference type="Proteomes" id="UP001182556"/>
    </source>
</evidence>
<feature type="domain" description="Lipoyl-binding" evidence="8">
    <location>
        <begin position="1142"/>
        <end position="1225"/>
    </location>
</feature>